<dbReference type="EMBL" id="JAATWM020000015">
    <property type="protein sequence ID" value="KAF9877131.1"/>
    <property type="molecule type" value="Genomic_DNA"/>
</dbReference>
<dbReference type="GeneID" id="62161190"/>
<dbReference type="OrthoDB" id="4804104at2759"/>
<evidence type="ECO:0000313" key="1">
    <source>
        <dbReference type="EMBL" id="KAF9877131.1"/>
    </source>
</evidence>
<sequence>MPFGGPPLGGRDRTAFILSKISHLIGEAVLQAEVRKMPRDWYDAIPQLGDFTYPEFFDRHKGQILDEYLRYYCKFWGDTQPRPAREEDRLASGAGGLRLFNYEEKLAEDAMMCVRHRLPLSSWEKIVDYFIDIGHDHEDLGRHKYFILDCFLAHWADAVSKDLVRMQFFLPNGVVSAHGTRDSVYLVADVDNGEPRISRRHVQNMRLEHRIRNGSIMLECRLLDSAHMGEVVRMTFGVMDAEEAVDLFRDGVCVSSNMEHWGMRRRPIDVEEIEIEEV</sequence>
<dbReference type="AlphaFoldDB" id="A0A9P6IAS6"/>
<keyword evidence="2" id="KW-1185">Reference proteome</keyword>
<evidence type="ECO:0000313" key="2">
    <source>
        <dbReference type="Proteomes" id="UP000781932"/>
    </source>
</evidence>
<gene>
    <name evidence="1" type="ORF">CkaCkLH20_05397</name>
</gene>
<dbReference type="RefSeq" id="XP_038746592.1">
    <property type="nucleotide sequence ID" value="XM_038888116.1"/>
</dbReference>
<reference evidence="1" key="2">
    <citation type="submission" date="2020-11" db="EMBL/GenBank/DDBJ databases">
        <title>Whole genome sequencing of Colletotrichum sp.</title>
        <authorList>
            <person name="Li H."/>
        </authorList>
    </citation>
    <scope>NUCLEOTIDE SEQUENCE</scope>
    <source>
        <strain evidence="1">CkLH20</strain>
    </source>
</reference>
<comment type="caution">
    <text evidence="1">The sequence shown here is derived from an EMBL/GenBank/DDBJ whole genome shotgun (WGS) entry which is preliminary data.</text>
</comment>
<proteinExistence type="predicted"/>
<name>A0A9P6IAS6_9PEZI</name>
<dbReference type="Proteomes" id="UP000781932">
    <property type="component" value="Unassembled WGS sequence"/>
</dbReference>
<accession>A0A9P6IAS6</accession>
<reference evidence="1" key="1">
    <citation type="submission" date="2020-03" db="EMBL/GenBank/DDBJ databases">
        <authorList>
            <person name="He L."/>
        </authorList>
    </citation>
    <scope>NUCLEOTIDE SEQUENCE</scope>
    <source>
        <strain evidence="1">CkLH20</strain>
    </source>
</reference>
<protein>
    <submittedName>
        <fullName evidence="1">Uncharacterized protein</fullName>
    </submittedName>
</protein>
<organism evidence="1 2">
    <name type="scientific">Colletotrichum karsti</name>
    <dbReference type="NCBI Taxonomy" id="1095194"/>
    <lineage>
        <taxon>Eukaryota</taxon>
        <taxon>Fungi</taxon>
        <taxon>Dikarya</taxon>
        <taxon>Ascomycota</taxon>
        <taxon>Pezizomycotina</taxon>
        <taxon>Sordariomycetes</taxon>
        <taxon>Hypocreomycetidae</taxon>
        <taxon>Glomerellales</taxon>
        <taxon>Glomerellaceae</taxon>
        <taxon>Colletotrichum</taxon>
        <taxon>Colletotrichum boninense species complex</taxon>
    </lineage>
</organism>